<feature type="compositionally biased region" description="Acidic residues" evidence="1">
    <location>
        <begin position="10"/>
        <end position="25"/>
    </location>
</feature>
<name>A0A9Q3JXT3_9BASI</name>
<dbReference type="EMBL" id="AVOT02085455">
    <property type="protein sequence ID" value="MBW0570011.1"/>
    <property type="molecule type" value="Genomic_DNA"/>
</dbReference>
<evidence type="ECO:0000313" key="2">
    <source>
        <dbReference type="EMBL" id="MBW0570011.1"/>
    </source>
</evidence>
<reference evidence="2" key="1">
    <citation type="submission" date="2021-03" db="EMBL/GenBank/DDBJ databases">
        <title>Draft genome sequence of rust myrtle Austropuccinia psidii MF-1, a brazilian biotype.</title>
        <authorList>
            <person name="Quecine M.C."/>
            <person name="Pachon D.M.R."/>
            <person name="Bonatelli M.L."/>
            <person name="Correr F.H."/>
            <person name="Franceschini L.M."/>
            <person name="Leite T.F."/>
            <person name="Margarido G.R.A."/>
            <person name="Almeida C.A."/>
            <person name="Ferrarezi J.A."/>
            <person name="Labate C.A."/>
        </authorList>
    </citation>
    <scope>NUCLEOTIDE SEQUENCE</scope>
    <source>
        <strain evidence="2">MF-1</strain>
    </source>
</reference>
<feature type="region of interest" description="Disordered" evidence="1">
    <location>
        <begin position="1"/>
        <end position="57"/>
    </location>
</feature>
<keyword evidence="3" id="KW-1185">Reference proteome</keyword>
<feature type="compositionally biased region" description="Polar residues" evidence="1">
    <location>
        <begin position="43"/>
        <end position="57"/>
    </location>
</feature>
<gene>
    <name evidence="2" type="ORF">O181_109726</name>
</gene>
<accession>A0A9Q3JXT3</accession>
<sequence length="190" mass="20886">MRTTFRGPGEDGEDEEENFVEEEGSDGSQAAPASVGAFEGTRGPTSTQSDQPVSPQNEPSLLAIMQKMTQIMANIQAAASSEVSRPPALKTASMKALECFYGTQPFKVKSFIQYCQLIFHNDPENFTQDRMKVLYATSFLVGGMQNELSLIFPISAIKTQVIFLIHGHCLNPNSSIYLGAQMKLEKLKQI</sequence>
<comment type="caution">
    <text evidence="2">The sequence shown here is derived from an EMBL/GenBank/DDBJ whole genome shotgun (WGS) entry which is preliminary data.</text>
</comment>
<protein>
    <submittedName>
        <fullName evidence="2">Uncharacterized protein</fullName>
    </submittedName>
</protein>
<evidence type="ECO:0000256" key="1">
    <source>
        <dbReference type="SAM" id="MobiDB-lite"/>
    </source>
</evidence>
<dbReference type="AlphaFoldDB" id="A0A9Q3JXT3"/>
<proteinExistence type="predicted"/>
<dbReference type="Proteomes" id="UP000765509">
    <property type="component" value="Unassembled WGS sequence"/>
</dbReference>
<evidence type="ECO:0000313" key="3">
    <source>
        <dbReference type="Proteomes" id="UP000765509"/>
    </source>
</evidence>
<organism evidence="2 3">
    <name type="scientific">Austropuccinia psidii MF-1</name>
    <dbReference type="NCBI Taxonomy" id="1389203"/>
    <lineage>
        <taxon>Eukaryota</taxon>
        <taxon>Fungi</taxon>
        <taxon>Dikarya</taxon>
        <taxon>Basidiomycota</taxon>
        <taxon>Pucciniomycotina</taxon>
        <taxon>Pucciniomycetes</taxon>
        <taxon>Pucciniales</taxon>
        <taxon>Sphaerophragmiaceae</taxon>
        <taxon>Austropuccinia</taxon>
    </lineage>
</organism>